<keyword evidence="2" id="KW-0812">Transmembrane</keyword>
<proteinExistence type="predicted"/>
<feature type="transmembrane region" description="Helical" evidence="2">
    <location>
        <begin position="285"/>
        <end position="304"/>
    </location>
</feature>
<dbReference type="InterPro" id="IPR036259">
    <property type="entry name" value="MFS_trans_sf"/>
</dbReference>
<dbReference type="GO" id="GO:0000329">
    <property type="term" value="C:fungal-type vacuole membrane"/>
    <property type="evidence" value="ECO:0007669"/>
    <property type="project" value="TreeGrafter"/>
</dbReference>
<dbReference type="PANTHER" id="PTHR20772:SF4">
    <property type="entry name" value="HYPOTHETICAL AMINO ACID TRANSPORTER (EUROFUNG)"/>
    <property type="match status" value="1"/>
</dbReference>
<dbReference type="Gene3D" id="1.20.1250.20">
    <property type="entry name" value="MFS general substrate transporter like domains"/>
    <property type="match status" value="1"/>
</dbReference>
<dbReference type="GO" id="GO:0022857">
    <property type="term" value="F:transmembrane transporter activity"/>
    <property type="evidence" value="ECO:0007669"/>
    <property type="project" value="InterPro"/>
</dbReference>
<dbReference type="InterPro" id="IPR052599">
    <property type="entry name" value="SLC43A_AATransporter"/>
</dbReference>
<feature type="transmembrane region" description="Helical" evidence="2">
    <location>
        <begin position="402"/>
        <end position="421"/>
    </location>
</feature>
<dbReference type="Proteomes" id="UP001303373">
    <property type="component" value="Chromosome 11"/>
</dbReference>
<dbReference type="PANTHER" id="PTHR20772">
    <property type="entry name" value="PROTEIN FMP42"/>
    <property type="match status" value="1"/>
</dbReference>
<dbReference type="Pfam" id="PF07690">
    <property type="entry name" value="MFS_1"/>
    <property type="match status" value="1"/>
</dbReference>
<feature type="transmembrane region" description="Helical" evidence="2">
    <location>
        <begin position="560"/>
        <end position="583"/>
    </location>
</feature>
<evidence type="ECO:0000256" key="2">
    <source>
        <dbReference type="SAM" id="Phobius"/>
    </source>
</evidence>
<dbReference type="InterPro" id="IPR011701">
    <property type="entry name" value="MFS"/>
</dbReference>
<name>A0AAQ3MAP4_9PEZI</name>
<accession>A0AAQ3MAP4</accession>
<feature type="transmembrane region" description="Helical" evidence="2">
    <location>
        <begin position="470"/>
        <end position="487"/>
    </location>
</feature>
<organism evidence="3 4">
    <name type="scientific">Acrodontium crateriforme</name>
    <dbReference type="NCBI Taxonomy" id="150365"/>
    <lineage>
        <taxon>Eukaryota</taxon>
        <taxon>Fungi</taxon>
        <taxon>Dikarya</taxon>
        <taxon>Ascomycota</taxon>
        <taxon>Pezizomycotina</taxon>
        <taxon>Dothideomycetes</taxon>
        <taxon>Dothideomycetidae</taxon>
        <taxon>Mycosphaerellales</taxon>
        <taxon>Teratosphaeriaceae</taxon>
        <taxon>Acrodontium</taxon>
    </lineage>
</organism>
<keyword evidence="2" id="KW-0472">Membrane</keyword>
<keyword evidence="2" id="KW-1133">Transmembrane helix</keyword>
<evidence type="ECO:0000313" key="4">
    <source>
        <dbReference type="Proteomes" id="UP001303373"/>
    </source>
</evidence>
<sequence>MSLVQHVTSIEGFDRELPPDWLPPLSQQSTVQSSGQPFAPNGYGTLDGQTGSPAQWRSGRLSIGHGSMRSLKRVISYDALKKPEETALLHPHIGLAAYKVSTAKRIVQVLFTVLSCWLASGIVFGFAAIKPVMISEGVYRELCTAEELNAGVELCYEQDLRLNLFFAAASTTCNVSALPVGTILDRYGPRVASIIGSCFLAIGSVLMACAFAIPEFDGYLLGNVALALGGTFIFVPSFSIANAFPKFSGIIVAIVTGAFDASAAVFLLYRLVYEETSGAFTPKKFFLIYLVVPIFIIIAQVILMTPDGYKTIPQLEEKLDKVEDVTRDVHASDDELSDREVRRRRSHRQGRRESKLRDLDKLLGDAEFRQERQTRDEERLATSGVWGALHGKSALEQMLSPWFYLLTILTCTIMVKMNWQIATISLQYEYMLGSELAARRINTFFDFALPIGGVAATPFIGLVLDNFSTANMLAILVFMISAVGVLSTVPFAWAAYCNVALFVLLRPFYYSAMSDYATKVFGFATFGRVYGSIIFISGMVNLVQPAISAANHDLFNDNPIPINAILAVLSLTFGTALVIYVWVQTRRQMKQMAKWEASKRQNYVPSILEDESEYDFN</sequence>
<feature type="transmembrane region" description="Helical" evidence="2">
    <location>
        <begin position="109"/>
        <end position="129"/>
    </location>
</feature>
<gene>
    <name evidence="3" type="ORF">R9X50_00677100</name>
</gene>
<feature type="transmembrane region" description="Helical" evidence="2">
    <location>
        <begin position="250"/>
        <end position="273"/>
    </location>
</feature>
<keyword evidence="4" id="KW-1185">Reference proteome</keyword>
<feature type="transmembrane region" description="Helical" evidence="2">
    <location>
        <begin position="219"/>
        <end position="238"/>
    </location>
</feature>
<dbReference type="AlphaFoldDB" id="A0AAQ3MAP4"/>
<feature type="transmembrane region" description="Helical" evidence="2">
    <location>
        <begin position="521"/>
        <end position="540"/>
    </location>
</feature>
<feature type="transmembrane region" description="Helical" evidence="2">
    <location>
        <begin position="441"/>
        <end position="463"/>
    </location>
</feature>
<comment type="subcellular location">
    <subcellularLocation>
        <location evidence="1">Membrane</location>
        <topology evidence="1">Multi-pass membrane protein</topology>
    </subcellularLocation>
</comment>
<reference evidence="3 4" key="1">
    <citation type="submission" date="2023-11" db="EMBL/GenBank/DDBJ databases">
        <title>An acidophilic fungus is an integral part of prey digestion in a carnivorous sundew plant.</title>
        <authorList>
            <person name="Tsai I.J."/>
        </authorList>
    </citation>
    <scope>NUCLEOTIDE SEQUENCE [LARGE SCALE GENOMIC DNA]</scope>
    <source>
        <strain evidence="3">169a</strain>
    </source>
</reference>
<feature type="transmembrane region" description="Helical" evidence="2">
    <location>
        <begin position="191"/>
        <end position="213"/>
    </location>
</feature>
<evidence type="ECO:0000313" key="3">
    <source>
        <dbReference type="EMBL" id="WPH03888.1"/>
    </source>
</evidence>
<protein>
    <submittedName>
        <fullName evidence="3">MFS general substrate transporter</fullName>
    </submittedName>
</protein>
<dbReference type="SUPFAM" id="SSF103473">
    <property type="entry name" value="MFS general substrate transporter"/>
    <property type="match status" value="1"/>
</dbReference>
<evidence type="ECO:0000256" key="1">
    <source>
        <dbReference type="ARBA" id="ARBA00004141"/>
    </source>
</evidence>
<dbReference type="EMBL" id="CP138590">
    <property type="protein sequence ID" value="WPH03888.1"/>
    <property type="molecule type" value="Genomic_DNA"/>
</dbReference>